<comment type="caution">
    <text evidence="1">The sequence shown here is derived from an EMBL/GenBank/DDBJ whole genome shotgun (WGS) entry which is preliminary data.</text>
</comment>
<accession>A0A2M7G3B0</accession>
<name>A0A2M7G3B0_9BACT</name>
<dbReference type="Proteomes" id="UP000231019">
    <property type="component" value="Unassembled WGS sequence"/>
</dbReference>
<reference evidence="1 2" key="1">
    <citation type="submission" date="2017-09" db="EMBL/GenBank/DDBJ databases">
        <title>Depth-based differentiation of microbial function through sediment-hosted aquifers and enrichment of novel symbionts in the deep terrestrial subsurface.</title>
        <authorList>
            <person name="Probst A.J."/>
            <person name="Ladd B."/>
            <person name="Jarett J.K."/>
            <person name="Geller-Mcgrath D.E."/>
            <person name="Sieber C.M."/>
            <person name="Emerson J.B."/>
            <person name="Anantharaman K."/>
            <person name="Thomas B.C."/>
            <person name="Malmstrom R."/>
            <person name="Stieglmeier M."/>
            <person name="Klingl A."/>
            <person name="Woyke T."/>
            <person name="Ryan C.M."/>
            <person name="Banfield J.F."/>
        </authorList>
    </citation>
    <scope>NUCLEOTIDE SEQUENCE [LARGE SCALE GENOMIC DNA]</scope>
    <source>
        <strain evidence="1">CG17_big_fil_post_rev_8_21_14_2_50_48_46</strain>
    </source>
</reference>
<evidence type="ECO:0008006" key="3">
    <source>
        <dbReference type="Google" id="ProtNLM"/>
    </source>
</evidence>
<sequence>MGIGDIGFSAVKSLITIDTWISNINANMGGAGRVGFKQSKTKFEGIGVVENANTASPMMGTSIGEQTLGIVQTSIDFSAGTVVASNEITHFAVEKVRDNFFLVDRRVSGALNVLGTAQNFSTLLATRDGEFHWGPLEADGFHYLRDSYGNYVVNCATGFNFKNGPADVELVRATPTQMTDPTFLLSTAAATPGLVQITTPQFMEFSEFGATHFRLPSDPNNVVGATATTPIDGRASGALKQFALEGSNASLTLAVPELSLAQKLYSAIGKVMSVFNSTVDDTLQLIR</sequence>
<proteinExistence type="predicted"/>
<evidence type="ECO:0000313" key="1">
    <source>
        <dbReference type="EMBL" id="PIW16323.1"/>
    </source>
</evidence>
<dbReference type="EMBL" id="PFFQ01000038">
    <property type="protein sequence ID" value="PIW16323.1"/>
    <property type="molecule type" value="Genomic_DNA"/>
</dbReference>
<dbReference type="AlphaFoldDB" id="A0A2M7G3B0"/>
<gene>
    <name evidence="1" type="ORF">COW36_13400</name>
</gene>
<organism evidence="1 2">
    <name type="scientific">bacterium (Candidatus Blackallbacteria) CG17_big_fil_post_rev_8_21_14_2_50_48_46</name>
    <dbReference type="NCBI Taxonomy" id="2014261"/>
    <lineage>
        <taxon>Bacteria</taxon>
        <taxon>Candidatus Blackallbacteria</taxon>
    </lineage>
</organism>
<protein>
    <recommendedName>
        <fullName evidence="3">Flagellar basal body protein</fullName>
    </recommendedName>
</protein>
<evidence type="ECO:0000313" key="2">
    <source>
        <dbReference type="Proteomes" id="UP000231019"/>
    </source>
</evidence>